<keyword evidence="5" id="KW-0677">Repeat</keyword>
<feature type="repeat" description="Solcar" evidence="9">
    <location>
        <begin position="105"/>
        <end position="187"/>
    </location>
</feature>
<protein>
    <submittedName>
        <fullName evidence="11">Mitochondrial dicarboxylate transporter</fullName>
    </submittedName>
</protein>
<dbReference type="GO" id="GO:0055085">
    <property type="term" value="P:transmembrane transport"/>
    <property type="evidence" value="ECO:0007669"/>
    <property type="project" value="InterPro"/>
</dbReference>
<feature type="repeat" description="Solcar" evidence="9">
    <location>
        <begin position="12"/>
        <end position="95"/>
    </location>
</feature>
<keyword evidence="7" id="KW-0496">Mitochondrion</keyword>
<evidence type="ECO:0000256" key="10">
    <source>
        <dbReference type="RuleBase" id="RU000488"/>
    </source>
</evidence>
<evidence type="ECO:0000256" key="7">
    <source>
        <dbReference type="ARBA" id="ARBA00023128"/>
    </source>
</evidence>
<evidence type="ECO:0000256" key="9">
    <source>
        <dbReference type="PROSITE-ProRule" id="PRU00282"/>
    </source>
</evidence>
<dbReference type="SUPFAM" id="SSF103506">
    <property type="entry name" value="Mitochondrial carrier"/>
    <property type="match status" value="1"/>
</dbReference>
<evidence type="ECO:0000256" key="4">
    <source>
        <dbReference type="ARBA" id="ARBA00022692"/>
    </source>
</evidence>
<evidence type="ECO:0000313" key="11">
    <source>
        <dbReference type="EMBL" id="RSH90432.1"/>
    </source>
</evidence>
<dbReference type="GO" id="GO:0031966">
    <property type="term" value="C:mitochondrial membrane"/>
    <property type="evidence" value="ECO:0007669"/>
    <property type="project" value="UniProtKB-SubCell"/>
</dbReference>
<evidence type="ECO:0000256" key="1">
    <source>
        <dbReference type="ARBA" id="ARBA00004225"/>
    </source>
</evidence>
<sequence length="281" mass="30484">MDDEAAPREVLARRSHPVWLGGAAAMMSVIITHPIDQTKVRSQTQHPRRGMLETARNTLRSSGALGLWTGLSGSLLRQATYGAARFGIYGKLKERDIKLRGGTEGSRWGLVKNGAIAGVFAGLVGAPADGVKKPEKRLGYRNAIDGLLRIAREEGLSSTFRGGGATMLRSVVMNATQLSCYDIIKEQLLLSGHFTDSVPTHLLTAVIGGTIAVTACAPIDVMKSRIQSNTKPSVSAMNIVSRSLRREGASVLFRGWLPAFLRMTPSTTLTFMFFEQLKRIF</sequence>
<evidence type="ECO:0000256" key="2">
    <source>
        <dbReference type="ARBA" id="ARBA00006375"/>
    </source>
</evidence>
<dbReference type="PROSITE" id="PS50920">
    <property type="entry name" value="SOLCAR"/>
    <property type="match status" value="3"/>
</dbReference>
<comment type="subcellular location">
    <subcellularLocation>
        <location evidence="1">Mitochondrion membrane</location>
        <topology evidence="1">Multi-pass membrane protein</topology>
    </subcellularLocation>
</comment>
<dbReference type="PRINTS" id="PR00784">
    <property type="entry name" value="MTUNCOUPLING"/>
</dbReference>
<dbReference type="InterPro" id="IPR050391">
    <property type="entry name" value="Mito_Metabolite_Transporter"/>
</dbReference>
<keyword evidence="8 9" id="KW-0472">Membrane</keyword>
<keyword evidence="4 9" id="KW-0812">Transmembrane</keyword>
<keyword evidence="3 10" id="KW-0813">Transport</keyword>
<proteinExistence type="inferred from homology"/>
<keyword evidence="12" id="KW-1185">Reference proteome</keyword>
<dbReference type="Gene3D" id="1.50.40.10">
    <property type="entry name" value="Mitochondrial carrier domain"/>
    <property type="match status" value="1"/>
</dbReference>
<dbReference type="PANTHER" id="PTHR45618">
    <property type="entry name" value="MITOCHONDRIAL DICARBOXYLATE CARRIER-RELATED"/>
    <property type="match status" value="1"/>
</dbReference>
<evidence type="ECO:0000256" key="3">
    <source>
        <dbReference type="ARBA" id="ARBA00022448"/>
    </source>
</evidence>
<dbReference type="Pfam" id="PF00153">
    <property type="entry name" value="Mito_carr"/>
    <property type="match status" value="3"/>
</dbReference>
<dbReference type="InterPro" id="IPR002067">
    <property type="entry name" value="MCP"/>
</dbReference>
<dbReference type="InterPro" id="IPR018108">
    <property type="entry name" value="MCP_transmembrane"/>
</dbReference>
<dbReference type="AlphaFoldDB" id="A0A427YH71"/>
<dbReference type="InterPro" id="IPR023395">
    <property type="entry name" value="MCP_dom_sf"/>
</dbReference>
<comment type="similarity">
    <text evidence="2 10">Belongs to the mitochondrial carrier (TC 2.A.29) family.</text>
</comment>
<dbReference type="Proteomes" id="UP000279259">
    <property type="component" value="Unassembled WGS sequence"/>
</dbReference>
<keyword evidence="6" id="KW-1133">Transmembrane helix</keyword>
<dbReference type="OrthoDB" id="448427at2759"/>
<name>A0A427YH71_9TREE</name>
<evidence type="ECO:0000256" key="5">
    <source>
        <dbReference type="ARBA" id="ARBA00022737"/>
    </source>
</evidence>
<gene>
    <name evidence="11" type="primary">DIC1_1</name>
    <name evidence="11" type="ORF">EHS25_001037</name>
</gene>
<dbReference type="EMBL" id="RSCD01000010">
    <property type="protein sequence ID" value="RSH90432.1"/>
    <property type="molecule type" value="Genomic_DNA"/>
</dbReference>
<reference evidence="11 12" key="1">
    <citation type="submission" date="2018-11" db="EMBL/GenBank/DDBJ databases">
        <title>Genome sequence of Saitozyma podzolica DSM 27192.</title>
        <authorList>
            <person name="Aliyu H."/>
            <person name="Gorte O."/>
            <person name="Ochsenreither K."/>
        </authorList>
    </citation>
    <scope>NUCLEOTIDE SEQUENCE [LARGE SCALE GENOMIC DNA]</scope>
    <source>
        <strain evidence="11 12">DSM 27192</strain>
    </source>
</reference>
<dbReference type="STRING" id="1890683.A0A427YH71"/>
<organism evidence="11 12">
    <name type="scientific">Saitozyma podzolica</name>
    <dbReference type="NCBI Taxonomy" id="1890683"/>
    <lineage>
        <taxon>Eukaryota</taxon>
        <taxon>Fungi</taxon>
        <taxon>Dikarya</taxon>
        <taxon>Basidiomycota</taxon>
        <taxon>Agaricomycotina</taxon>
        <taxon>Tremellomycetes</taxon>
        <taxon>Tremellales</taxon>
        <taxon>Trimorphomycetaceae</taxon>
        <taxon>Saitozyma</taxon>
    </lineage>
</organism>
<evidence type="ECO:0000256" key="8">
    <source>
        <dbReference type="ARBA" id="ARBA00023136"/>
    </source>
</evidence>
<accession>A0A427YH71</accession>
<comment type="caution">
    <text evidence="11">The sequence shown here is derived from an EMBL/GenBank/DDBJ whole genome shotgun (WGS) entry which is preliminary data.</text>
</comment>
<evidence type="ECO:0000313" key="12">
    <source>
        <dbReference type="Proteomes" id="UP000279259"/>
    </source>
</evidence>
<feature type="repeat" description="Solcar" evidence="9">
    <location>
        <begin position="196"/>
        <end position="280"/>
    </location>
</feature>
<evidence type="ECO:0000256" key="6">
    <source>
        <dbReference type="ARBA" id="ARBA00022989"/>
    </source>
</evidence>